<reference evidence="2" key="1">
    <citation type="submission" date="2022-10" db="EMBL/GenBank/DDBJ databases">
        <title>Puccinia triticina Genome sequencing and assembly.</title>
        <authorList>
            <person name="Li C."/>
        </authorList>
    </citation>
    <scope>NUCLEOTIDE SEQUENCE</scope>
    <source>
        <strain evidence="2">Pt15</strain>
    </source>
</reference>
<evidence type="ECO:0000259" key="1">
    <source>
        <dbReference type="Pfam" id="PF20515"/>
    </source>
</evidence>
<sequence length="444" mass="50518">MHYHSHPNSKLSLTAQAQSHLIAMHLPLLHHLVIPICLRTWLGHLMMQNNKNVPPKNFMKSWARKKCWLNDRHSIVSLNIIATRFNGQRIIWSMQQCIKRHLYPKINAENKSLPHKPTAKELAHAQAIVDDFIPFTHGKVILIDRDAGQVVAVIEFIPISELTSTEKAEINCITTFLHKWKKFVYPIAAGRGWGGRMWGVGWRKCIKALELFGRYIKLRAARLFGREYFQLAIQSQLVSRILGRMFKSMGNIPFKSNRELMEKHGIPSFASGEFNNCLSKFDCAPHITFTTNGFYNQPHCDKGDASDYAFALFVPVKTSDGTLADPSTEAGASGGRFVFPDYECYIAFQPQTVVKLLWTANQCTHCTLPGFKPKGFTCMGMSLQITKKAMNICSAIKTGLIYLRNTYQEKQKVYFGGHRNYMGKPANMPIILFQQVNYSLLASW</sequence>
<protein>
    <recommendedName>
        <fullName evidence="1">Tet-like 2OG-Fe(II) oxygenase domain-containing protein</fullName>
    </recommendedName>
</protein>
<evidence type="ECO:0000313" key="2">
    <source>
        <dbReference type="EMBL" id="WAQ84207.1"/>
    </source>
</evidence>
<organism evidence="2 3">
    <name type="scientific">Puccinia triticina</name>
    <dbReference type="NCBI Taxonomy" id="208348"/>
    <lineage>
        <taxon>Eukaryota</taxon>
        <taxon>Fungi</taxon>
        <taxon>Dikarya</taxon>
        <taxon>Basidiomycota</taxon>
        <taxon>Pucciniomycotina</taxon>
        <taxon>Pucciniomycetes</taxon>
        <taxon>Pucciniales</taxon>
        <taxon>Pucciniaceae</taxon>
        <taxon>Puccinia</taxon>
    </lineage>
</organism>
<dbReference type="RefSeq" id="XP_053019762.1">
    <property type="nucleotide sequence ID" value="XM_053168565.1"/>
</dbReference>
<gene>
    <name evidence="2" type="ORF">PtA15_4A659</name>
</gene>
<dbReference type="Pfam" id="PF20515">
    <property type="entry name" value="2OG-FeII_Oxy_6"/>
    <property type="match status" value="1"/>
</dbReference>
<dbReference type="GeneID" id="77809460"/>
<keyword evidence="3" id="KW-1185">Reference proteome</keyword>
<proteinExistence type="predicted"/>
<feature type="domain" description="Tet-like 2OG-Fe(II) oxygenase" evidence="1">
    <location>
        <begin position="164"/>
        <end position="369"/>
    </location>
</feature>
<accession>A0ABY7CN35</accession>
<name>A0ABY7CN35_9BASI</name>
<evidence type="ECO:0000313" key="3">
    <source>
        <dbReference type="Proteomes" id="UP001164743"/>
    </source>
</evidence>
<dbReference type="EMBL" id="CP110424">
    <property type="protein sequence ID" value="WAQ84207.1"/>
    <property type="molecule type" value="Genomic_DNA"/>
</dbReference>
<dbReference type="Proteomes" id="UP001164743">
    <property type="component" value="Chromosome 4A"/>
</dbReference>
<dbReference type="InterPro" id="IPR046798">
    <property type="entry name" value="2OG-FeII_Oxy_6"/>
</dbReference>